<keyword evidence="2" id="KW-1185">Reference proteome</keyword>
<proteinExistence type="predicted"/>
<dbReference type="InterPro" id="IPR031934">
    <property type="entry name" value="DUF4769"/>
</dbReference>
<reference evidence="1 2" key="1">
    <citation type="journal article" date="2018" name="Elife">
        <title>Firefly genomes illuminate parallel origins of bioluminescence in beetles.</title>
        <authorList>
            <person name="Fallon T.R."/>
            <person name="Lower S.E."/>
            <person name="Chang C.H."/>
            <person name="Bessho-Uehara M."/>
            <person name="Martin G.J."/>
            <person name="Bewick A.J."/>
            <person name="Behringer M."/>
            <person name="Debat H.J."/>
            <person name="Wong I."/>
            <person name="Day J.C."/>
            <person name="Suvorov A."/>
            <person name="Silva C.J."/>
            <person name="Stanger-Hall K.F."/>
            <person name="Hall D.W."/>
            <person name="Schmitz R.J."/>
            <person name="Nelson D.R."/>
            <person name="Lewis S.M."/>
            <person name="Shigenobu S."/>
            <person name="Bybee S.M."/>
            <person name="Larracuente A.M."/>
            <person name="Oba Y."/>
            <person name="Weng J.K."/>
        </authorList>
    </citation>
    <scope>NUCLEOTIDE SEQUENCE [LARGE SCALE GENOMIC DNA]</scope>
    <source>
        <strain evidence="1">1611_PpyrPB1</strain>
        <tissue evidence="1">Whole body</tissue>
    </source>
</reference>
<organism evidence="1 2">
    <name type="scientific">Photinus pyralis</name>
    <name type="common">Common eastern firefly</name>
    <name type="synonym">Lampyris pyralis</name>
    <dbReference type="NCBI Taxonomy" id="7054"/>
    <lineage>
        <taxon>Eukaryota</taxon>
        <taxon>Metazoa</taxon>
        <taxon>Ecdysozoa</taxon>
        <taxon>Arthropoda</taxon>
        <taxon>Hexapoda</taxon>
        <taxon>Insecta</taxon>
        <taxon>Pterygota</taxon>
        <taxon>Neoptera</taxon>
        <taxon>Endopterygota</taxon>
        <taxon>Coleoptera</taxon>
        <taxon>Polyphaga</taxon>
        <taxon>Elateriformia</taxon>
        <taxon>Elateroidea</taxon>
        <taxon>Lampyridae</taxon>
        <taxon>Lampyrinae</taxon>
        <taxon>Photinus</taxon>
    </lineage>
</organism>
<protein>
    <submittedName>
        <fullName evidence="1">Uncharacterized protein</fullName>
    </submittedName>
</protein>
<name>A0A5N4ANL4_PHOPY</name>
<evidence type="ECO:0000313" key="2">
    <source>
        <dbReference type="Proteomes" id="UP000327044"/>
    </source>
</evidence>
<evidence type="ECO:0000313" key="1">
    <source>
        <dbReference type="EMBL" id="KAB0798919.1"/>
    </source>
</evidence>
<accession>A0A5N4ANL4</accession>
<dbReference type="AlphaFoldDB" id="A0A5N4ANL4"/>
<dbReference type="InParanoid" id="A0A5N4ANL4"/>
<dbReference type="Pfam" id="PF15992">
    <property type="entry name" value="DUF4769"/>
    <property type="match status" value="2"/>
</dbReference>
<sequence length="554" mass="63980">MSLYDAGFGSVFRDIYPFGDSDNMTDTPLEDISSASIAGPSSTATTNVIVPSANEDEIELRSLISTWQVDNIADHLINQNVFIPILKIIKRHQIERLLRIFDMGTQIKFEHYLEEWRELLGIPLHSDKASTGYSTPSTSYSREATPTRCIPYRRPSTAPDDYIPLANVLNETPKGIMLTEYYNKFTRFSEEQRTLLIGLIATFYEEKSVPLTLASSHRIEQEILARFSNEKLEFYRIGKRGKIYNKYCNMKSSFKSAVSSHILPPKKKSLKNKTRHENEFESEENAESCIRCLKYDNLSSEEFDSVWKACSQFRINQIKEETSTITSIMEVWPYYKIPSGYRLIDIDFGLSFNNRNGLILHWENYWSSILNFLNSDNNVKDKKAKALLETISSTPNLPENGRNAAIFWALHGYFVPTKVVVSKTGTKRSSLRYTIRDSQEAFVFIGRSLQEVEDHILHLKSQNVAVQPFIYCVGDDIINLSGDVTVYFDGIRYNFKNFVRAVDICFKIIYLFDLEFPTQCISFYSFLESFFYEFKPKNNTSKVHILSDYLRNHC</sequence>
<gene>
    <name evidence="1" type="ORF">PPYR_06799</name>
</gene>
<dbReference type="Proteomes" id="UP000327044">
    <property type="component" value="Unassembled WGS sequence"/>
</dbReference>
<dbReference type="OrthoDB" id="6776649at2759"/>
<dbReference type="EMBL" id="VVIM01000005">
    <property type="protein sequence ID" value="KAB0798919.1"/>
    <property type="molecule type" value="Genomic_DNA"/>
</dbReference>
<comment type="caution">
    <text evidence="1">The sequence shown here is derived from an EMBL/GenBank/DDBJ whole genome shotgun (WGS) entry which is preliminary data.</text>
</comment>